<evidence type="ECO:0000259" key="11">
    <source>
        <dbReference type="Pfam" id="PF18913"/>
    </source>
</evidence>
<dbReference type="PANTHER" id="PTHR11556">
    <property type="entry name" value="FRUCTOSE-1,6-BISPHOSPHATASE-RELATED"/>
    <property type="match status" value="1"/>
</dbReference>
<feature type="signal peptide" evidence="9">
    <location>
        <begin position="1"/>
        <end position="17"/>
    </location>
</feature>
<dbReference type="Pfam" id="PF00316">
    <property type="entry name" value="FBPase"/>
    <property type="match status" value="1"/>
</dbReference>
<evidence type="ECO:0000256" key="9">
    <source>
        <dbReference type="SAM" id="SignalP"/>
    </source>
</evidence>
<evidence type="ECO:0000256" key="4">
    <source>
        <dbReference type="ARBA" id="ARBA00022801"/>
    </source>
</evidence>
<keyword evidence="9" id="KW-0732">Signal</keyword>
<feature type="domain" description="Fructose-1-6-bisphosphatase class I N-terminal" evidence="10">
    <location>
        <begin position="183"/>
        <end position="368"/>
    </location>
</feature>
<feature type="region of interest" description="Disordered" evidence="8">
    <location>
        <begin position="215"/>
        <end position="234"/>
    </location>
</feature>
<dbReference type="Gene3D" id="3.30.540.10">
    <property type="entry name" value="Fructose-1,6-Bisphosphatase, subunit A, domain 1"/>
    <property type="match status" value="1"/>
</dbReference>
<feature type="region of interest" description="Disordered" evidence="8">
    <location>
        <begin position="127"/>
        <end position="152"/>
    </location>
</feature>
<evidence type="ECO:0000313" key="13">
    <source>
        <dbReference type="Proteomes" id="UP001497522"/>
    </source>
</evidence>
<feature type="chain" id="PRO_5045941541" description="fructose-bisphosphatase" evidence="9">
    <location>
        <begin position="18"/>
        <end position="515"/>
    </location>
</feature>
<evidence type="ECO:0000256" key="5">
    <source>
        <dbReference type="ARBA" id="ARBA00023277"/>
    </source>
</evidence>
<dbReference type="PIRSF" id="PIRSF000904">
    <property type="entry name" value="FBPtase_SBPase"/>
    <property type="match status" value="1"/>
</dbReference>
<dbReference type="PRINTS" id="PR00115">
    <property type="entry name" value="F16BPHPHTASE"/>
</dbReference>
<dbReference type="CDD" id="cd00354">
    <property type="entry name" value="FBPase"/>
    <property type="match status" value="1"/>
</dbReference>
<evidence type="ECO:0000256" key="8">
    <source>
        <dbReference type="SAM" id="MobiDB-lite"/>
    </source>
</evidence>
<name>A0ABP1BN22_9BRYO</name>
<evidence type="ECO:0000256" key="1">
    <source>
        <dbReference type="ARBA" id="ARBA00001273"/>
    </source>
</evidence>
<gene>
    <name evidence="12" type="ORF">CSSPJE1EN2_LOCUS19240</name>
</gene>
<keyword evidence="13" id="KW-1185">Reference proteome</keyword>
<dbReference type="SUPFAM" id="SSF56655">
    <property type="entry name" value="Carbohydrate phosphatase"/>
    <property type="match status" value="1"/>
</dbReference>
<sequence>MKYLFLFLICFVPLVSIKWSISSRSAAAPSSSSTSSSFAFPFFSKPRERVSTSPPTRPPSSRLTILYRLFQYILRRKPTQPRSRSRPPPPPPPAAPLYSSQYNTYFAPPPVVRIPPVAPMYSSPVSKWFPSSSSQSRTRARKTPSREGWFRRRPAPISNSYHAAARNVQDGLITMAAFLGTERSNVDVDLVVLMAHLQAACKQIATVLASPRELQQESSSPYETPPFSPSFGDDPRPMITISNNILQTALRSSGKVAAMSSEADDAPTWFGDDGPYVVVFDPLNGSPEFDHHTTPTSTIFGVYHRILEADHLPLGQKATINVMQRGERLVAAGYALYSSATILCISVGSGLYGFALDTELGEFVLTHPDIRIPERGHIYSVNDGRYFDWPLGLRHYVDSVRQGRGQNRRRYSSRYMASLAADLHRTILYGGIIMNPSSQLQLVHEVNSVSFLVEQGGGRAIDGRRRILEIQPTHLHQRLSLFVGSRGDVSELEAYGDVQQVINIHPDYDDDDDEL</sequence>
<dbReference type="Proteomes" id="UP001497522">
    <property type="component" value="Chromosome 5"/>
</dbReference>
<evidence type="ECO:0000259" key="10">
    <source>
        <dbReference type="Pfam" id="PF00316"/>
    </source>
</evidence>
<dbReference type="PIRSF" id="PIRSF500210">
    <property type="entry name" value="FBPtase"/>
    <property type="match status" value="1"/>
</dbReference>
<evidence type="ECO:0000256" key="3">
    <source>
        <dbReference type="ARBA" id="ARBA00013093"/>
    </source>
</evidence>
<dbReference type="InterPro" id="IPR028343">
    <property type="entry name" value="FBPtase"/>
</dbReference>
<comment type="catalytic activity">
    <reaction evidence="1">
        <text>beta-D-fructose 1,6-bisphosphate + H2O = beta-D-fructose 6-phosphate + phosphate</text>
        <dbReference type="Rhea" id="RHEA:11064"/>
        <dbReference type="ChEBI" id="CHEBI:15377"/>
        <dbReference type="ChEBI" id="CHEBI:32966"/>
        <dbReference type="ChEBI" id="CHEBI:43474"/>
        <dbReference type="ChEBI" id="CHEBI:57634"/>
        <dbReference type="EC" id="3.1.3.11"/>
    </reaction>
</comment>
<dbReference type="InterPro" id="IPR044015">
    <property type="entry name" value="FBPase_C_dom"/>
</dbReference>
<comment type="similarity">
    <text evidence="2 7">Belongs to the FBPase class 1 family.</text>
</comment>
<dbReference type="EMBL" id="OZ023706">
    <property type="protein sequence ID" value="CAK9877198.1"/>
    <property type="molecule type" value="Genomic_DNA"/>
</dbReference>
<feature type="compositionally biased region" description="Low complexity" evidence="8">
    <location>
        <begin position="127"/>
        <end position="136"/>
    </location>
</feature>
<dbReference type="EC" id="3.1.3.11" evidence="3"/>
<proteinExistence type="inferred from homology"/>
<dbReference type="Gene3D" id="3.40.190.80">
    <property type="match status" value="1"/>
</dbReference>
<organism evidence="12 13">
    <name type="scientific">Sphagnum jensenii</name>
    <dbReference type="NCBI Taxonomy" id="128206"/>
    <lineage>
        <taxon>Eukaryota</taxon>
        <taxon>Viridiplantae</taxon>
        <taxon>Streptophyta</taxon>
        <taxon>Embryophyta</taxon>
        <taxon>Bryophyta</taxon>
        <taxon>Sphagnophytina</taxon>
        <taxon>Sphagnopsida</taxon>
        <taxon>Sphagnales</taxon>
        <taxon>Sphagnaceae</taxon>
        <taxon>Sphagnum</taxon>
    </lineage>
</organism>
<reference evidence="12" key="1">
    <citation type="submission" date="2024-03" db="EMBL/GenBank/DDBJ databases">
        <authorList>
            <consortium name="ELIXIR-Norway"/>
            <consortium name="Elixir Norway"/>
        </authorList>
    </citation>
    <scope>NUCLEOTIDE SEQUENCE</scope>
</reference>
<dbReference type="PANTHER" id="PTHR11556:SF12">
    <property type="entry name" value="FRUCTOSE-BISPHOSPHATASE"/>
    <property type="match status" value="1"/>
</dbReference>
<evidence type="ECO:0000256" key="7">
    <source>
        <dbReference type="RuleBase" id="RU000508"/>
    </source>
</evidence>
<accession>A0ABP1BN22</accession>
<dbReference type="InterPro" id="IPR000146">
    <property type="entry name" value="FBPase_class-1"/>
</dbReference>
<keyword evidence="5 7" id="KW-0119">Carbohydrate metabolism</keyword>
<evidence type="ECO:0000313" key="12">
    <source>
        <dbReference type="EMBL" id="CAK9877198.1"/>
    </source>
</evidence>
<protein>
    <recommendedName>
        <fullName evidence="3">fructose-bisphosphatase</fullName>
        <ecNumber evidence="3">3.1.3.11</ecNumber>
    </recommendedName>
    <alternativeName>
        <fullName evidence="6">D-fructose-1,6-bisphosphate 1-phosphohydrolase</fullName>
    </alternativeName>
</protein>
<dbReference type="Pfam" id="PF18913">
    <property type="entry name" value="FBPase_C"/>
    <property type="match status" value="1"/>
</dbReference>
<dbReference type="InterPro" id="IPR033391">
    <property type="entry name" value="FBPase_N"/>
</dbReference>
<evidence type="ECO:0000256" key="2">
    <source>
        <dbReference type="ARBA" id="ARBA00010941"/>
    </source>
</evidence>
<evidence type="ECO:0000256" key="6">
    <source>
        <dbReference type="ARBA" id="ARBA00032973"/>
    </source>
</evidence>
<keyword evidence="4 7" id="KW-0378">Hydrolase</keyword>
<dbReference type="HAMAP" id="MF_01855">
    <property type="entry name" value="FBPase_class1"/>
    <property type="match status" value="1"/>
</dbReference>
<feature type="domain" description="Fructose-1-6-bisphosphatase class 1 C-terminal" evidence="11">
    <location>
        <begin position="372"/>
        <end position="495"/>
    </location>
</feature>